<dbReference type="AlphaFoldDB" id="A0A8J6T7Z6"/>
<sequence>MKKTTVTFSYGDEAYTFVEHVPAEVCPKMWEKALYAGSHGQTVAVCQTVSETREDDSGSSL</sequence>
<accession>A0A8J6T7Z6</accession>
<proteinExistence type="predicted"/>
<evidence type="ECO:0000313" key="2">
    <source>
        <dbReference type="Proteomes" id="UP000650524"/>
    </source>
</evidence>
<gene>
    <name evidence="1" type="ORF">H8E19_06415</name>
</gene>
<evidence type="ECO:0000313" key="1">
    <source>
        <dbReference type="EMBL" id="MBC8177023.1"/>
    </source>
</evidence>
<dbReference type="Proteomes" id="UP000650524">
    <property type="component" value="Unassembled WGS sequence"/>
</dbReference>
<dbReference type="EMBL" id="JACNJD010000182">
    <property type="protein sequence ID" value="MBC8177023.1"/>
    <property type="molecule type" value="Genomic_DNA"/>
</dbReference>
<protein>
    <submittedName>
        <fullName evidence="1">YgiT-type zinc finger protein</fullName>
    </submittedName>
</protein>
<comment type="caution">
    <text evidence="1">The sequence shown here is derived from an EMBL/GenBank/DDBJ whole genome shotgun (WGS) entry which is preliminary data.</text>
</comment>
<name>A0A8J6T7Z6_9DELT</name>
<reference evidence="1 2" key="1">
    <citation type="submission" date="2020-08" db="EMBL/GenBank/DDBJ databases">
        <title>Bridging the membrane lipid divide: bacteria of the FCB group superphylum have the potential to synthesize archaeal ether lipids.</title>
        <authorList>
            <person name="Villanueva L."/>
            <person name="Von Meijenfeldt F.A.B."/>
            <person name="Westbye A.B."/>
            <person name="Yadav S."/>
            <person name="Hopmans E.C."/>
            <person name="Dutilh B.E."/>
            <person name="Sinninghe Damste J.S."/>
        </authorList>
    </citation>
    <scope>NUCLEOTIDE SEQUENCE [LARGE SCALE GENOMIC DNA]</scope>
    <source>
        <strain evidence="1">NIOZ-UU27</strain>
    </source>
</reference>
<organism evidence="1 2">
    <name type="scientific">Candidatus Desulfacyla euxinica</name>
    <dbReference type="NCBI Taxonomy" id="2841693"/>
    <lineage>
        <taxon>Bacteria</taxon>
        <taxon>Deltaproteobacteria</taxon>
        <taxon>Candidatus Desulfacyla</taxon>
    </lineage>
</organism>
<dbReference type="InterPro" id="IPR022453">
    <property type="entry name" value="Znf_MqsA-type"/>
</dbReference>
<dbReference type="NCBIfam" id="TIGR03831">
    <property type="entry name" value="YgiT_finger"/>
    <property type="match status" value="1"/>
</dbReference>